<dbReference type="InterPro" id="IPR032823">
    <property type="entry name" value="BCA_ABC_TP_C"/>
</dbReference>
<proteinExistence type="predicted"/>
<dbReference type="InterPro" id="IPR003593">
    <property type="entry name" value="AAA+_ATPase"/>
</dbReference>
<gene>
    <name evidence="5" type="ORF">ACFSUD_17485</name>
</gene>
<evidence type="ECO:0000313" key="6">
    <source>
        <dbReference type="Proteomes" id="UP001597474"/>
    </source>
</evidence>
<evidence type="ECO:0000256" key="3">
    <source>
        <dbReference type="ARBA" id="ARBA00022840"/>
    </source>
</evidence>
<feature type="domain" description="ABC transporter" evidence="4">
    <location>
        <begin position="6"/>
        <end position="257"/>
    </location>
</feature>
<dbReference type="InterPro" id="IPR051120">
    <property type="entry name" value="ABC_AA/LPS_Transport"/>
</dbReference>
<keyword evidence="1" id="KW-0813">Transport</keyword>
<dbReference type="Pfam" id="PF00005">
    <property type="entry name" value="ABC_tran"/>
    <property type="match status" value="1"/>
</dbReference>
<keyword evidence="2" id="KW-0547">Nucleotide-binding</keyword>
<evidence type="ECO:0000259" key="4">
    <source>
        <dbReference type="PROSITE" id="PS50893"/>
    </source>
</evidence>
<dbReference type="Pfam" id="PF12399">
    <property type="entry name" value="BCA_ABC_TP_C"/>
    <property type="match status" value="1"/>
</dbReference>
<keyword evidence="6" id="KW-1185">Reference proteome</keyword>
<evidence type="ECO:0000256" key="1">
    <source>
        <dbReference type="ARBA" id="ARBA00022448"/>
    </source>
</evidence>
<dbReference type="Proteomes" id="UP001597474">
    <property type="component" value="Unassembled WGS sequence"/>
</dbReference>
<keyword evidence="3 5" id="KW-0067">ATP-binding</keyword>
<dbReference type="Gene3D" id="3.40.50.300">
    <property type="entry name" value="P-loop containing nucleotide triphosphate hydrolases"/>
    <property type="match status" value="1"/>
</dbReference>
<dbReference type="PROSITE" id="PS50893">
    <property type="entry name" value="ABC_TRANSPORTER_2"/>
    <property type="match status" value="1"/>
</dbReference>
<protein>
    <submittedName>
        <fullName evidence="5">ABC transporter ATP-binding protein</fullName>
    </submittedName>
</protein>
<name>A0ABW5U837_9RHOB</name>
<sequence>MNDPVLETRDLSIRFGGLVAVDKVSLTVQRSEILGIIGPNGAGKSTLLNLISGIYQATEGDVLLEGQSIAGQPAHRIVKKGIARTFQSSRLFNDLTVLDNVIIGMHTRTDTGVLEALLMPGRAKRKLEAAAEKAGALLNAISKDLYARRGTLAGALPQADRRRLEIARALASEPKLIMLDEPSSGMDDRDTDALMEDVRRITQERAGISFLIIEHDMRLVSSLPDRVVVIDYGRKIADGQFADIRRMPDVQEAYLGQKV</sequence>
<organism evidence="5 6">
    <name type="scientific">Sulfitobacter aestuarii</name>
    <dbReference type="NCBI Taxonomy" id="2161676"/>
    <lineage>
        <taxon>Bacteria</taxon>
        <taxon>Pseudomonadati</taxon>
        <taxon>Pseudomonadota</taxon>
        <taxon>Alphaproteobacteria</taxon>
        <taxon>Rhodobacterales</taxon>
        <taxon>Roseobacteraceae</taxon>
        <taxon>Sulfitobacter</taxon>
    </lineage>
</organism>
<dbReference type="SMART" id="SM00382">
    <property type="entry name" value="AAA"/>
    <property type="match status" value="1"/>
</dbReference>
<dbReference type="RefSeq" id="WP_386375798.1">
    <property type="nucleotide sequence ID" value="NZ_JBHUMP010000023.1"/>
</dbReference>
<dbReference type="InterPro" id="IPR003439">
    <property type="entry name" value="ABC_transporter-like_ATP-bd"/>
</dbReference>
<dbReference type="InterPro" id="IPR027417">
    <property type="entry name" value="P-loop_NTPase"/>
</dbReference>
<dbReference type="CDD" id="cd03219">
    <property type="entry name" value="ABC_Mj1267_LivG_branched"/>
    <property type="match status" value="1"/>
</dbReference>
<dbReference type="PANTHER" id="PTHR45772">
    <property type="entry name" value="CONSERVED COMPONENT OF ABC TRANSPORTER FOR NATURAL AMINO ACIDS-RELATED"/>
    <property type="match status" value="1"/>
</dbReference>
<evidence type="ECO:0000256" key="2">
    <source>
        <dbReference type="ARBA" id="ARBA00022741"/>
    </source>
</evidence>
<evidence type="ECO:0000313" key="5">
    <source>
        <dbReference type="EMBL" id="MFD2741371.1"/>
    </source>
</evidence>
<dbReference type="SUPFAM" id="SSF52540">
    <property type="entry name" value="P-loop containing nucleoside triphosphate hydrolases"/>
    <property type="match status" value="1"/>
</dbReference>
<comment type="caution">
    <text evidence="5">The sequence shown here is derived from an EMBL/GenBank/DDBJ whole genome shotgun (WGS) entry which is preliminary data.</text>
</comment>
<dbReference type="EMBL" id="JBHUMP010000023">
    <property type="protein sequence ID" value="MFD2741371.1"/>
    <property type="molecule type" value="Genomic_DNA"/>
</dbReference>
<accession>A0ABW5U837</accession>
<dbReference type="GO" id="GO:0005524">
    <property type="term" value="F:ATP binding"/>
    <property type="evidence" value="ECO:0007669"/>
    <property type="project" value="UniProtKB-KW"/>
</dbReference>
<dbReference type="PANTHER" id="PTHR45772:SF7">
    <property type="entry name" value="AMINO ACID ABC TRANSPORTER ATP-BINDING PROTEIN"/>
    <property type="match status" value="1"/>
</dbReference>
<reference evidence="6" key="1">
    <citation type="journal article" date="2019" name="Int. J. Syst. Evol. Microbiol.">
        <title>The Global Catalogue of Microorganisms (GCM) 10K type strain sequencing project: providing services to taxonomists for standard genome sequencing and annotation.</title>
        <authorList>
            <consortium name="The Broad Institute Genomics Platform"/>
            <consortium name="The Broad Institute Genome Sequencing Center for Infectious Disease"/>
            <person name="Wu L."/>
            <person name="Ma J."/>
        </authorList>
    </citation>
    <scope>NUCLEOTIDE SEQUENCE [LARGE SCALE GENOMIC DNA]</scope>
    <source>
        <strain evidence="6">TISTR 2562</strain>
    </source>
</reference>